<evidence type="ECO:0000313" key="1">
    <source>
        <dbReference type="EMBL" id="PWA81368.1"/>
    </source>
</evidence>
<sequence length="143" mass="16841">MDEQRVRLWLKEHQDMAEKLVQQKTAAFTLQFDTLRAELQAIRGLLPNQNGGDGDHGMLLTRVMRLDVPKFNGVDLNGWIFAINGYFDLHETTQKRRLFIIGFNLEGDATEWHRWMTRNKLVMTWDSFLESVKIRFGPLKYED</sequence>
<dbReference type="AlphaFoldDB" id="A0A2U1P6J0"/>
<name>A0A2U1P6J0_ARTAN</name>
<comment type="caution">
    <text evidence="1">The sequence shown here is derived from an EMBL/GenBank/DDBJ whole genome shotgun (WGS) entry which is preliminary data.</text>
</comment>
<dbReference type="STRING" id="35608.A0A2U1P6J0"/>
<dbReference type="Proteomes" id="UP000245207">
    <property type="component" value="Unassembled WGS sequence"/>
</dbReference>
<proteinExistence type="predicted"/>
<keyword evidence="2" id="KW-1185">Reference proteome</keyword>
<gene>
    <name evidence="1" type="ORF">CTI12_AA186890</name>
</gene>
<dbReference type="EMBL" id="PKPP01001598">
    <property type="protein sequence ID" value="PWA81368.1"/>
    <property type="molecule type" value="Genomic_DNA"/>
</dbReference>
<protein>
    <recommendedName>
        <fullName evidence="3">Retrotransposon gag domain-containing protein</fullName>
    </recommendedName>
</protein>
<accession>A0A2U1P6J0</accession>
<evidence type="ECO:0008006" key="3">
    <source>
        <dbReference type="Google" id="ProtNLM"/>
    </source>
</evidence>
<dbReference type="OrthoDB" id="1434596at2759"/>
<reference evidence="1 2" key="1">
    <citation type="journal article" date="2018" name="Mol. Plant">
        <title>The genome of Artemisia annua provides insight into the evolution of Asteraceae family and artemisinin biosynthesis.</title>
        <authorList>
            <person name="Shen Q."/>
            <person name="Zhang L."/>
            <person name="Liao Z."/>
            <person name="Wang S."/>
            <person name="Yan T."/>
            <person name="Shi P."/>
            <person name="Liu M."/>
            <person name="Fu X."/>
            <person name="Pan Q."/>
            <person name="Wang Y."/>
            <person name="Lv Z."/>
            <person name="Lu X."/>
            <person name="Zhang F."/>
            <person name="Jiang W."/>
            <person name="Ma Y."/>
            <person name="Chen M."/>
            <person name="Hao X."/>
            <person name="Li L."/>
            <person name="Tang Y."/>
            <person name="Lv G."/>
            <person name="Zhou Y."/>
            <person name="Sun X."/>
            <person name="Brodelius P.E."/>
            <person name="Rose J.K.C."/>
            <person name="Tang K."/>
        </authorList>
    </citation>
    <scope>NUCLEOTIDE SEQUENCE [LARGE SCALE GENOMIC DNA]</scope>
    <source>
        <strain evidence="2">cv. Huhao1</strain>
        <tissue evidence="1">Leaf</tissue>
    </source>
</reference>
<organism evidence="1 2">
    <name type="scientific">Artemisia annua</name>
    <name type="common">Sweet wormwood</name>
    <dbReference type="NCBI Taxonomy" id="35608"/>
    <lineage>
        <taxon>Eukaryota</taxon>
        <taxon>Viridiplantae</taxon>
        <taxon>Streptophyta</taxon>
        <taxon>Embryophyta</taxon>
        <taxon>Tracheophyta</taxon>
        <taxon>Spermatophyta</taxon>
        <taxon>Magnoliopsida</taxon>
        <taxon>eudicotyledons</taxon>
        <taxon>Gunneridae</taxon>
        <taxon>Pentapetalae</taxon>
        <taxon>asterids</taxon>
        <taxon>campanulids</taxon>
        <taxon>Asterales</taxon>
        <taxon>Asteraceae</taxon>
        <taxon>Asteroideae</taxon>
        <taxon>Anthemideae</taxon>
        <taxon>Artemisiinae</taxon>
        <taxon>Artemisia</taxon>
    </lineage>
</organism>
<evidence type="ECO:0000313" key="2">
    <source>
        <dbReference type="Proteomes" id="UP000245207"/>
    </source>
</evidence>